<evidence type="ECO:0000259" key="3">
    <source>
        <dbReference type="Pfam" id="PF13359"/>
    </source>
</evidence>
<evidence type="ECO:0000313" key="5">
    <source>
        <dbReference type="Proteomes" id="UP000054549"/>
    </source>
</evidence>
<dbReference type="InterPro" id="IPR027806">
    <property type="entry name" value="HARBI1_dom"/>
</dbReference>
<proteinExistence type="predicted"/>
<name>A0A0C2RUE8_AMAMK</name>
<dbReference type="Proteomes" id="UP000054549">
    <property type="component" value="Unassembled WGS sequence"/>
</dbReference>
<organism evidence="4 5">
    <name type="scientific">Amanita muscaria (strain Koide BX008)</name>
    <dbReference type="NCBI Taxonomy" id="946122"/>
    <lineage>
        <taxon>Eukaryota</taxon>
        <taxon>Fungi</taxon>
        <taxon>Dikarya</taxon>
        <taxon>Basidiomycota</taxon>
        <taxon>Agaricomycotina</taxon>
        <taxon>Agaricomycetes</taxon>
        <taxon>Agaricomycetidae</taxon>
        <taxon>Agaricales</taxon>
        <taxon>Pluteineae</taxon>
        <taxon>Amanitaceae</taxon>
        <taxon>Amanita</taxon>
    </lineage>
</organism>
<dbReference type="HOGENOM" id="CLU_018552_1_1_1"/>
<protein>
    <recommendedName>
        <fullName evidence="3">DDE Tnp4 domain-containing protein</fullName>
    </recommendedName>
</protein>
<gene>
    <name evidence="4" type="ORF">M378DRAFT_1068376</name>
</gene>
<dbReference type="Pfam" id="PF13359">
    <property type="entry name" value="DDE_Tnp_4"/>
    <property type="match status" value="1"/>
</dbReference>
<reference evidence="4 5" key="1">
    <citation type="submission" date="2014-04" db="EMBL/GenBank/DDBJ databases">
        <title>Evolutionary Origins and Diversification of the Mycorrhizal Mutualists.</title>
        <authorList>
            <consortium name="DOE Joint Genome Institute"/>
            <consortium name="Mycorrhizal Genomics Consortium"/>
            <person name="Kohler A."/>
            <person name="Kuo A."/>
            <person name="Nagy L.G."/>
            <person name="Floudas D."/>
            <person name="Copeland A."/>
            <person name="Barry K.W."/>
            <person name="Cichocki N."/>
            <person name="Veneault-Fourrey C."/>
            <person name="LaButti K."/>
            <person name="Lindquist E.A."/>
            <person name="Lipzen A."/>
            <person name="Lundell T."/>
            <person name="Morin E."/>
            <person name="Murat C."/>
            <person name="Riley R."/>
            <person name="Ohm R."/>
            <person name="Sun H."/>
            <person name="Tunlid A."/>
            <person name="Henrissat B."/>
            <person name="Grigoriev I.V."/>
            <person name="Hibbett D.S."/>
            <person name="Martin F."/>
        </authorList>
    </citation>
    <scope>NUCLEOTIDE SEQUENCE [LARGE SCALE GENOMIC DNA]</scope>
    <source>
        <strain evidence="4 5">Koide BX008</strain>
    </source>
</reference>
<dbReference type="OrthoDB" id="2649667at2759"/>
<evidence type="ECO:0000256" key="1">
    <source>
        <dbReference type="ARBA" id="ARBA00001968"/>
    </source>
</evidence>
<dbReference type="AlphaFoldDB" id="A0A0C2RUE8"/>
<keyword evidence="5" id="KW-1185">Reference proteome</keyword>
<dbReference type="GO" id="GO:0046872">
    <property type="term" value="F:metal ion binding"/>
    <property type="evidence" value="ECO:0007669"/>
    <property type="project" value="UniProtKB-KW"/>
</dbReference>
<feature type="domain" description="DDE Tnp4" evidence="3">
    <location>
        <begin position="3"/>
        <end position="95"/>
    </location>
</feature>
<dbReference type="STRING" id="946122.A0A0C2RUE8"/>
<keyword evidence="2" id="KW-0479">Metal-binding</keyword>
<evidence type="ECO:0000256" key="2">
    <source>
        <dbReference type="ARBA" id="ARBA00022723"/>
    </source>
</evidence>
<dbReference type="InParanoid" id="A0A0C2RUE8"/>
<accession>A0A0C2RUE8</accession>
<sequence length="100" mass="11008">MYDGTIVVLYARPAMDGDAYYTRKCNYGLNLQVGNVPSSLRIVDYSHGLTGATHDATAFENTAAARFPNYLFQGQEFAWTDSAYPLGERVIPVHKMPASA</sequence>
<comment type="cofactor">
    <cofactor evidence="1">
        <name>a divalent metal cation</name>
        <dbReference type="ChEBI" id="CHEBI:60240"/>
    </cofactor>
</comment>
<dbReference type="EMBL" id="KN819195">
    <property type="protein sequence ID" value="KIL53860.1"/>
    <property type="molecule type" value="Genomic_DNA"/>
</dbReference>
<evidence type="ECO:0000313" key="4">
    <source>
        <dbReference type="EMBL" id="KIL53860.1"/>
    </source>
</evidence>